<feature type="region of interest" description="Disordered" evidence="2">
    <location>
        <begin position="75"/>
        <end position="94"/>
    </location>
</feature>
<proteinExistence type="predicted"/>
<evidence type="ECO:0000256" key="1">
    <source>
        <dbReference type="SAM" id="Coils"/>
    </source>
</evidence>
<evidence type="ECO:0000313" key="3">
    <source>
        <dbReference type="EMBL" id="GMI43015.1"/>
    </source>
</evidence>
<comment type="caution">
    <text evidence="3">The sequence shown here is derived from an EMBL/GenBank/DDBJ whole genome shotgun (WGS) entry which is preliminary data.</text>
</comment>
<feature type="non-terminal residue" evidence="3">
    <location>
        <position position="1"/>
    </location>
</feature>
<accession>A0ABQ6N7I1</accession>
<keyword evidence="1" id="KW-0175">Coiled coil</keyword>
<feature type="coiled-coil region" evidence="1">
    <location>
        <begin position="173"/>
        <end position="221"/>
    </location>
</feature>
<organism evidence="3 4">
    <name type="scientific">Tetraparma gracilis</name>
    <dbReference type="NCBI Taxonomy" id="2962635"/>
    <lineage>
        <taxon>Eukaryota</taxon>
        <taxon>Sar</taxon>
        <taxon>Stramenopiles</taxon>
        <taxon>Ochrophyta</taxon>
        <taxon>Bolidophyceae</taxon>
        <taxon>Parmales</taxon>
        <taxon>Triparmaceae</taxon>
        <taxon>Tetraparma</taxon>
    </lineage>
</organism>
<dbReference type="Proteomes" id="UP001165060">
    <property type="component" value="Unassembled WGS sequence"/>
</dbReference>
<evidence type="ECO:0000256" key="2">
    <source>
        <dbReference type="SAM" id="MobiDB-lite"/>
    </source>
</evidence>
<gene>
    <name evidence="3" type="ORF">TeGR_g12990</name>
</gene>
<evidence type="ECO:0000313" key="4">
    <source>
        <dbReference type="Proteomes" id="UP001165060"/>
    </source>
</evidence>
<sequence>VPGDEFIAQTINKEYTRRWQNPLQVPSLSSSGITSSFTWASADDKCRVPELNAKMQAKFMEMKKATERNTGHTQLELGASSPHSRSYKSPQVGPAGYKRSTFQFSRPKLSSQEYGCGPGVDEKYKQRVPVATWKKWGGPCVHALTMSEEEGGVGGAQAAITGGGPPPIFIASEKELEERKRELEREKEGVERRIQEHNEKNAEVRRMAAEAKRRLNRSKKVDEPLAKSCAQMAGDASLKEIAKIKAKPVTKAAVSSDEMHACMKALPRRPETAPKKKVKVLNKNAKRSFEADFHTWQNELGKH</sequence>
<dbReference type="EMBL" id="BRYB01002322">
    <property type="protein sequence ID" value="GMI43015.1"/>
    <property type="molecule type" value="Genomic_DNA"/>
</dbReference>
<name>A0ABQ6N7I1_9STRA</name>
<reference evidence="3 4" key="1">
    <citation type="journal article" date="2023" name="Commun. Biol.">
        <title>Genome analysis of Parmales, the sister group of diatoms, reveals the evolutionary specialization of diatoms from phago-mixotrophs to photoautotrophs.</title>
        <authorList>
            <person name="Ban H."/>
            <person name="Sato S."/>
            <person name="Yoshikawa S."/>
            <person name="Yamada K."/>
            <person name="Nakamura Y."/>
            <person name="Ichinomiya M."/>
            <person name="Sato N."/>
            <person name="Blanc-Mathieu R."/>
            <person name="Endo H."/>
            <person name="Kuwata A."/>
            <person name="Ogata H."/>
        </authorList>
    </citation>
    <scope>NUCLEOTIDE SEQUENCE [LARGE SCALE GENOMIC DNA]</scope>
</reference>
<keyword evidence="4" id="KW-1185">Reference proteome</keyword>
<protein>
    <submittedName>
        <fullName evidence="3">Uncharacterized protein</fullName>
    </submittedName>
</protein>